<keyword evidence="9" id="KW-0472">Membrane</keyword>
<keyword evidence="7 9" id="KW-1133">Transmembrane helix</keyword>
<evidence type="ECO:0000259" key="11">
    <source>
        <dbReference type="PROSITE" id="PS50110"/>
    </source>
</evidence>
<dbReference type="InterPro" id="IPR011006">
    <property type="entry name" value="CheY-like_superfamily"/>
</dbReference>
<dbReference type="SMART" id="SM00387">
    <property type="entry name" value="HATPase_c"/>
    <property type="match status" value="1"/>
</dbReference>
<dbReference type="InterPro" id="IPR029151">
    <property type="entry name" value="Sensor-like_sf"/>
</dbReference>
<evidence type="ECO:0000256" key="6">
    <source>
        <dbReference type="ARBA" id="ARBA00022692"/>
    </source>
</evidence>
<feature type="transmembrane region" description="Helical" evidence="9">
    <location>
        <begin position="21"/>
        <end position="39"/>
    </location>
</feature>
<evidence type="ECO:0000256" key="7">
    <source>
        <dbReference type="ARBA" id="ARBA00022989"/>
    </source>
</evidence>
<dbReference type="InterPro" id="IPR036097">
    <property type="entry name" value="HisK_dim/P_sf"/>
</dbReference>
<dbReference type="Pfam" id="PF00072">
    <property type="entry name" value="Response_reg"/>
    <property type="match status" value="1"/>
</dbReference>
<sequence length="800" mass="87082">MNRLEGPRPLLPIRRLLLTDLLILMAGVSALLLGLSWWSQQQALERQARARAETALVQLEEAVRNDLQASQSLGLVIREWWLQGVLDPTRPAEAARLITPLLAAQHGITSVNLARTDGHSLLLLRVGGAWSFRELDHAGTEARIRWHRLDSVGQLQSEPWTPMAYDPRSRPWYQAGALADAPIWTDPYAFYTTQDPGITYALPVRDAAGLRGVAALDFLLDDLTQRVWAAQPTSGSRCLIVDPQGQALILPREPAFEAKESRRQAFLKPLATLLPASHAVLALPASGTEGAHLFSSEGRPTMGLLRPFEGLPGIHWQLMLTVPIEDLLGPAHFRVLSMLGLALLGLGLAAWRIERIARRVVEPITELSALAEVLGQGQMPPPTTSHIQEIQSLDRALRQASESLADQARLQRQLEHSQRMETVGTLAGGIAHDVNNQLAAILGQLHLSRELLPEGHPVLNRILRAEEATKRCAQTTKALLSFSHQSRPELRPLDLNALVSETASILDRLLGGRIRLQLALEPELPPVSGDAVQLEQVLMNLAVNARDAMPTGGSLGLRTFLDEAGQVGLEVRDSGTGIPEELLPHIFEPFVTTKDLGKGTGLGLAMVFGIVKAHHGQVRAENAPTGGACFRVTLPQARMKGPHELSSSPSNPSVPRNSLVGCRILVVEDEVLLRDMLADALTLARAQVTAAPDGGVAWRAWQAGTFDLVLSDHRMPDCTGLELLERIRATGSAVPFILISGQGLEGMEAALAKVPRVRLLPKPFELPRLTALMAEMLAEQPVEPPNIPISVFPDPQHYLP</sequence>
<evidence type="ECO:0000256" key="9">
    <source>
        <dbReference type="SAM" id="Phobius"/>
    </source>
</evidence>
<dbReference type="CDD" id="cd00082">
    <property type="entry name" value="HisKA"/>
    <property type="match status" value="1"/>
</dbReference>
<dbReference type="Gene3D" id="3.30.565.10">
    <property type="entry name" value="Histidine kinase-like ATPase, C-terminal domain"/>
    <property type="match status" value="1"/>
</dbReference>
<keyword evidence="6 9" id="KW-0812">Transmembrane</keyword>
<dbReference type="PRINTS" id="PR00344">
    <property type="entry name" value="BCTRLSENSOR"/>
</dbReference>
<dbReference type="InterPro" id="IPR003661">
    <property type="entry name" value="HisK_dim/P_dom"/>
</dbReference>
<name>A0ABN6V039_9BACT</name>
<dbReference type="SUPFAM" id="SSF52172">
    <property type="entry name" value="CheY-like"/>
    <property type="match status" value="1"/>
</dbReference>
<dbReference type="EMBL" id="AP027079">
    <property type="protein sequence ID" value="BDU70674.1"/>
    <property type="molecule type" value="Genomic_DNA"/>
</dbReference>
<evidence type="ECO:0000256" key="8">
    <source>
        <dbReference type="PROSITE-ProRule" id="PRU00169"/>
    </source>
</evidence>
<dbReference type="PANTHER" id="PTHR43065:SF42">
    <property type="entry name" value="TWO-COMPONENT SENSOR PPRA"/>
    <property type="match status" value="1"/>
</dbReference>
<organism evidence="12 13">
    <name type="scientific">Geothrix oryzae</name>
    <dbReference type="NCBI Taxonomy" id="2927975"/>
    <lineage>
        <taxon>Bacteria</taxon>
        <taxon>Pseudomonadati</taxon>
        <taxon>Acidobacteriota</taxon>
        <taxon>Holophagae</taxon>
        <taxon>Holophagales</taxon>
        <taxon>Holophagaceae</taxon>
        <taxon>Geothrix</taxon>
    </lineage>
</organism>
<dbReference type="InterPro" id="IPR001789">
    <property type="entry name" value="Sig_transdc_resp-reg_receiver"/>
</dbReference>
<dbReference type="PANTHER" id="PTHR43065">
    <property type="entry name" value="SENSOR HISTIDINE KINASE"/>
    <property type="match status" value="1"/>
</dbReference>
<protein>
    <recommendedName>
        <fullName evidence="3">histidine kinase</fullName>
        <ecNumber evidence="3">2.7.13.3</ecNumber>
    </recommendedName>
</protein>
<proteinExistence type="predicted"/>
<comment type="subcellular location">
    <subcellularLocation>
        <location evidence="2">Cell membrane</location>
        <topology evidence="2">Multi-pass membrane protein</topology>
    </subcellularLocation>
</comment>
<dbReference type="Gene3D" id="1.10.287.130">
    <property type="match status" value="1"/>
</dbReference>
<dbReference type="SUPFAM" id="SSF55874">
    <property type="entry name" value="ATPase domain of HSP90 chaperone/DNA topoisomerase II/histidine kinase"/>
    <property type="match status" value="1"/>
</dbReference>
<reference evidence="13" key="1">
    <citation type="journal article" date="2023" name="Int. J. Syst. Evol. Microbiol.">
        <title>Mesoterricola silvestris gen. nov., sp. nov., Mesoterricola sediminis sp. nov., Geothrix oryzae sp. nov., Geothrix edaphica sp. nov., Geothrix rubra sp. nov., and Geothrix limicola sp. nov., six novel members of Acidobacteriota isolated from soils.</title>
        <authorList>
            <person name="Itoh H."/>
            <person name="Sugisawa Y."/>
            <person name="Mise K."/>
            <person name="Xu Z."/>
            <person name="Kuniyasu M."/>
            <person name="Ushijima N."/>
            <person name="Kawano K."/>
            <person name="Kobayashi E."/>
            <person name="Shiratori Y."/>
            <person name="Masuda Y."/>
            <person name="Senoo K."/>
        </authorList>
    </citation>
    <scope>NUCLEOTIDE SEQUENCE [LARGE SCALE GENOMIC DNA]</scope>
    <source>
        <strain evidence="13">Red222</strain>
    </source>
</reference>
<evidence type="ECO:0000313" key="12">
    <source>
        <dbReference type="EMBL" id="BDU70674.1"/>
    </source>
</evidence>
<comment type="catalytic activity">
    <reaction evidence="1">
        <text>ATP + protein L-histidine = ADP + protein N-phospho-L-histidine.</text>
        <dbReference type="EC" id="2.7.13.3"/>
    </reaction>
</comment>
<evidence type="ECO:0000256" key="5">
    <source>
        <dbReference type="ARBA" id="ARBA00022553"/>
    </source>
</evidence>
<evidence type="ECO:0000256" key="2">
    <source>
        <dbReference type="ARBA" id="ARBA00004651"/>
    </source>
</evidence>
<evidence type="ECO:0000259" key="10">
    <source>
        <dbReference type="PROSITE" id="PS50109"/>
    </source>
</evidence>
<dbReference type="RefSeq" id="WP_286354376.1">
    <property type="nucleotide sequence ID" value="NZ_AP027079.1"/>
</dbReference>
<dbReference type="Gene3D" id="3.30.450.20">
    <property type="entry name" value="PAS domain"/>
    <property type="match status" value="2"/>
</dbReference>
<dbReference type="Gene3D" id="3.40.50.2300">
    <property type="match status" value="1"/>
</dbReference>
<dbReference type="InterPro" id="IPR036890">
    <property type="entry name" value="HATPase_C_sf"/>
</dbReference>
<dbReference type="Pfam" id="PF22673">
    <property type="entry name" value="MCP-like_PDC_1"/>
    <property type="match status" value="1"/>
</dbReference>
<evidence type="ECO:0000256" key="1">
    <source>
        <dbReference type="ARBA" id="ARBA00000085"/>
    </source>
</evidence>
<keyword evidence="4" id="KW-1003">Cell membrane</keyword>
<feature type="domain" description="Response regulatory" evidence="11">
    <location>
        <begin position="663"/>
        <end position="777"/>
    </location>
</feature>
<dbReference type="PROSITE" id="PS50110">
    <property type="entry name" value="RESPONSE_REGULATORY"/>
    <property type="match status" value="1"/>
</dbReference>
<feature type="domain" description="Histidine kinase" evidence="10">
    <location>
        <begin position="429"/>
        <end position="638"/>
    </location>
</feature>
<dbReference type="CDD" id="cd00156">
    <property type="entry name" value="REC"/>
    <property type="match status" value="1"/>
</dbReference>
<keyword evidence="5 8" id="KW-0597">Phosphoprotein</keyword>
<dbReference type="SMART" id="SM00448">
    <property type="entry name" value="REC"/>
    <property type="match status" value="1"/>
</dbReference>
<dbReference type="InterPro" id="IPR005467">
    <property type="entry name" value="His_kinase_dom"/>
</dbReference>
<dbReference type="PROSITE" id="PS50109">
    <property type="entry name" value="HIS_KIN"/>
    <property type="match status" value="1"/>
</dbReference>
<dbReference type="CDD" id="cd12913">
    <property type="entry name" value="PDC1_MCP_like"/>
    <property type="match status" value="1"/>
</dbReference>
<dbReference type="Proteomes" id="UP001242010">
    <property type="component" value="Chromosome"/>
</dbReference>
<dbReference type="InterPro" id="IPR003594">
    <property type="entry name" value="HATPase_dom"/>
</dbReference>
<dbReference type="SUPFAM" id="SSF47384">
    <property type="entry name" value="Homodimeric domain of signal transducing histidine kinase"/>
    <property type="match status" value="1"/>
</dbReference>
<evidence type="ECO:0000256" key="4">
    <source>
        <dbReference type="ARBA" id="ARBA00022475"/>
    </source>
</evidence>
<feature type="modified residue" description="4-aspartylphosphate" evidence="8">
    <location>
        <position position="712"/>
    </location>
</feature>
<evidence type="ECO:0000313" key="13">
    <source>
        <dbReference type="Proteomes" id="UP001242010"/>
    </source>
</evidence>
<dbReference type="Pfam" id="PF02518">
    <property type="entry name" value="HATPase_c"/>
    <property type="match status" value="1"/>
</dbReference>
<keyword evidence="13" id="KW-1185">Reference proteome</keyword>
<evidence type="ECO:0000256" key="3">
    <source>
        <dbReference type="ARBA" id="ARBA00012438"/>
    </source>
</evidence>
<dbReference type="InterPro" id="IPR004358">
    <property type="entry name" value="Sig_transdc_His_kin-like_C"/>
</dbReference>
<dbReference type="EC" id="2.7.13.3" evidence="3"/>
<accession>A0ABN6V039</accession>
<dbReference type="SUPFAM" id="SSF103190">
    <property type="entry name" value="Sensory domain-like"/>
    <property type="match status" value="1"/>
</dbReference>
<gene>
    <name evidence="12" type="ORF">GETHOR_27750</name>
</gene>